<reference evidence="3" key="1">
    <citation type="journal article" date="2019" name="Microbiol. Resour. Announc.">
        <title>Complete Genome Sequence of Rubrobacter xylanophilus Strain AA3-22, Isolated from Arima Onsen in Japan.</title>
        <authorList>
            <person name="Tomariguchi N."/>
            <person name="Miyazaki K."/>
        </authorList>
    </citation>
    <scope>NUCLEOTIDE SEQUENCE [LARGE SCALE GENOMIC DNA]</scope>
    <source>
        <strain evidence="3">AA3-22</strain>
    </source>
</reference>
<evidence type="ECO:0000313" key="3">
    <source>
        <dbReference type="EMBL" id="BBL80476.1"/>
    </source>
</evidence>
<protein>
    <submittedName>
        <fullName evidence="3">Uncharacterized protein</fullName>
    </submittedName>
</protein>
<gene>
    <name evidence="3" type="ORF">RxyAA322_23300</name>
</gene>
<keyword evidence="2" id="KW-1133">Transmembrane helix</keyword>
<feature type="transmembrane region" description="Helical" evidence="2">
    <location>
        <begin position="21"/>
        <end position="40"/>
    </location>
</feature>
<dbReference type="Proteomes" id="UP000318065">
    <property type="component" value="Chromosome"/>
</dbReference>
<feature type="region of interest" description="Disordered" evidence="1">
    <location>
        <begin position="131"/>
        <end position="151"/>
    </location>
</feature>
<keyword evidence="2" id="KW-0812">Transmembrane</keyword>
<sequence>MVNFAVGKLLGPALGMVRRGALAPFMVLVLLICHGVFGAVHQTMSAETALVPPAEGHLIYLIYIAPSQVAHGESEDRGELAQDLLLPSFLMNSGVDEGVWNGATDALRHVALLLFTVSMFSSGCLFKDGRRGRGTPLHTSPSRKPSVGVRLQRPSRPTISDLQVFRL</sequence>
<accession>A0A510HKD0</accession>
<evidence type="ECO:0000313" key="4">
    <source>
        <dbReference type="Proteomes" id="UP000318065"/>
    </source>
</evidence>
<evidence type="ECO:0000256" key="1">
    <source>
        <dbReference type="SAM" id="MobiDB-lite"/>
    </source>
</evidence>
<evidence type="ECO:0000256" key="2">
    <source>
        <dbReference type="SAM" id="Phobius"/>
    </source>
</evidence>
<keyword evidence="2" id="KW-0472">Membrane</keyword>
<name>A0A510HKD0_9ACTN</name>
<keyword evidence="4" id="KW-1185">Reference proteome</keyword>
<dbReference type="EMBL" id="AP019791">
    <property type="protein sequence ID" value="BBL80476.1"/>
    <property type="molecule type" value="Genomic_DNA"/>
</dbReference>
<proteinExistence type="predicted"/>
<dbReference type="AlphaFoldDB" id="A0A510HKD0"/>
<organism evidence="3 4">
    <name type="scientific">Rubrobacter xylanophilus</name>
    <dbReference type="NCBI Taxonomy" id="49319"/>
    <lineage>
        <taxon>Bacteria</taxon>
        <taxon>Bacillati</taxon>
        <taxon>Actinomycetota</taxon>
        <taxon>Rubrobacteria</taxon>
        <taxon>Rubrobacterales</taxon>
        <taxon>Rubrobacteraceae</taxon>
        <taxon>Rubrobacter</taxon>
    </lineage>
</organism>